<dbReference type="PRINTS" id="PR00038">
    <property type="entry name" value="HTHLUXR"/>
</dbReference>
<evidence type="ECO:0000256" key="1">
    <source>
        <dbReference type="ARBA" id="ARBA00023015"/>
    </source>
</evidence>
<dbReference type="STRING" id="336831.WG68_08000"/>
<evidence type="ECO:0000256" key="3">
    <source>
        <dbReference type="ARBA" id="ARBA00023163"/>
    </source>
</evidence>
<evidence type="ECO:0000259" key="4">
    <source>
        <dbReference type="PROSITE" id="PS50043"/>
    </source>
</evidence>
<dbReference type="GO" id="GO:0006355">
    <property type="term" value="P:regulation of DNA-templated transcription"/>
    <property type="evidence" value="ECO:0007669"/>
    <property type="project" value="InterPro"/>
</dbReference>
<keyword evidence="6" id="KW-1185">Reference proteome</keyword>
<organism evidence="5 6">
    <name type="scientific">Arsukibacterium ikkense</name>
    <dbReference type="NCBI Taxonomy" id="336831"/>
    <lineage>
        <taxon>Bacteria</taxon>
        <taxon>Pseudomonadati</taxon>
        <taxon>Pseudomonadota</taxon>
        <taxon>Gammaproteobacteria</taxon>
        <taxon>Chromatiales</taxon>
        <taxon>Chromatiaceae</taxon>
        <taxon>Arsukibacterium</taxon>
    </lineage>
</organism>
<protein>
    <recommendedName>
        <fullName evidence="4">HTH luxR-type domain-containing protein</fullName>
    </recommendedName>
</protein>
<dbReference type="PANTHER" id="PTHR44688">
    <property type="entry name" value="DNA-BINDING TRANSCRIPTIONAL ACTIVATOR DEVR_DOSR"/>
    <property type="match status" value="1"/>
</dbReference>
<dbReference type="InterPro" id="IPR036388">
    <property type="entry name" value="WH-like_DNA-bd_sf"/>
</dbReference>
<dbReference type="AlphaFoldDB" id="A0A0M2V8M5"/>
<dbReference type="GO" id="GO:0003677">
    <property type="term" value="F:DNA binding"/>
    <property type="evidence" value="ECO:0007669"/>
    <property type="project" value="UniProtKB-KW"/>
</dbReference>
<dbReference type="Proteomes" id="UP000034228">
    <property type="component" value="Unassembled WGS sequence"/>
</dbReference>
<comment type="caution">
    <text evidence="5">The sequence shown here is derived from an EMBL/GenBank/DDBJ whole genome shotgun (WGS) entry which is preliminary data.</text>
</comment>
<dbReference type="PATRIC" id="fig|336831.14.peg.814"/>
<dbReference type="CDD" id="cd06170">
    <property type="entry name" value="LuxR_C_like"/>
    <property type="match status" value="1"/>
</dbReference>
<dbReference type="PANTHER" id="PTHR44688:SF16">
    <property type="entry name" value="DNA-BINDING TRANSCRIPTIONAL ACTIVATOR DEVR_DOSR"/>
    <property type="match status" value="1"/>
</dbReference>
<dbReference type="SMART" id="SM00421">
    <property type="entry name" value="HTH_LUXR"/>
    <property type="match status" value="1"/>
</dbReference>
<dbReference type="InterPro" id="IPR016032">
    <property type="entry name" value="Sig_transdc_resp-reg_C-effctor"/>
</dbReference>
<feature type="domain" description="HTH luxR-type" evidence="4">
    <location>
        <begin position="11"/>
        <end position="76"/>
    </location>
</feature>
<dbReference type="InterPro" id="IPR000792">
    <property type="entry name" value="Tscrpt_reg_LuxR_C"/>
</dbReference>
<accession>A0A0M2V8M5</accession>
<keyword evidence="3" id="KW-0804">Transcription</keyword>
<name>A0A0M2V8M5_9GAMM</name>
<dbReference type="Pfam" id="PF00196">
    <property type="entry name" value="GerE"/>
    <property type="match status" value="1"/>
</dbReference>
<dbReference type="EMBL" id="LAHO01000006">
    <property type="protein sequence ID" value="KKO46010.1"/>
    <property type="molecule type" value="Genomic_DNA"/>
</dbReference>
<dbReference type="Gene3D" id="1.10.10.10">
    <property type="entry name" value="Winged helix-like DNA-binding domain superfamily/Winged helix DNA-binding domain"/>
    <property type="match status" value="1"/>
</dbReference>
<proteinExistence type="predicted"/>
<keyword evidence="2" id="KW-0238">DNA-binding</keyword>
<gene>
    <name evidence="5" type="ORF">WG68_08000</name>
</gene>
<evidence type="ECO:0000313" key="6">
    <source>
        <dbReference type="Proteomes" id="UP000034228"/>
    </source>
</evidence>
<reference evidence="5 6" key="1">
    <citation type="submission" date="2015-03" db="EMBL/GenBank/DDBJ databases">
        <title>Draft genome sequences of two protease-producing strains of Arsukibacterium isolated from two cold and alkaline environments.</title>
        <authorList>
            <person name="Lylloff J.E."/>
            <person name="Skov L.B."/>
            <person name="Jepsen M."/>
            <person name="Hallin P.F."/>
            <person name="Sorensen S.J."/>
            <person name="Stougaard P."/>
            <person name="Glaring M.A."/>
        </authorList>
    </citation>
    <scope>NUCLEOTIDE SEQUENCE [LARGE SCALE GENOMIC DNA]</scope>
    <source>
        <strain evidence="5 6">GCM72</strain>
    </source>
</reference>
<sequence>MYECYRRCCPFNRSAAPLTKRELECLNWAAAGKTSWEIGHILGISERTVNFHIGNCMQKTNSANRQQAISKCLSIEIISCGTF</sequence>
<dbReference type="SUPFAM" id="SSF46894">
    <property type="entry name" value="C-terminal effector domain of the bipartite response regulators"/>
    <property type="match status" value="1"/>
</dbReference>
<keyword evidence="1" id="KW-0805">Transcription regulation</keyword>
<evidence type="ECO:0000256" key="2">
    <source>
        <dbReference type="ARBA" id="ARBA00023125"/>
    </source>
</evidence>
<evidence type="ECO:0000313" key="5">
    <source>
        <dbReference type="EMBL" id="KKO46010.1"/>
    </source>
</evidence>
<dbReference type="PROSITE" id="PS50043">
    <property type="entry name" value="HTH_LUXR_2"/>
    <property type="match status" value="1"/>
</dbReference>